<reference evidence="3 4" key="1">
    <citation type="submission" date="2019-06" db="EMBL/GenBank/DDBJ databases">
        <authorList>
            <person name="De-Chao Zhang Q."/>
        </authorList>
    </citation>
    <scope>NUCLEOTIDE SEQUENCE [LARGE SCALE GENOMIC DNA]</scope>
    <source>
        <strain evidence="3 4">KN1116</strain>
    </source>
</reference>
<dbReference type="InterPro" id="IPR010640">
    <property type="entry name" value="Low_temperature_requirement_A"/>
</dbReference>
<protein>
    <submittedName>
        <fullName evidence="3">Low temperature requirement protein A</fullName>
    </submittedName>
</protein>
<comment type="caution">
    <text evidence="3">The sequence shown here is derived from an EMBL/GenBank/DDBJ whole genome shotgun (WGS) entry which is preliminary data.</text>
</comment>
<feature type="transmembrane region" description="Helical" evidence="2">
    <location>
        <begin position="143"/>
        <end position="163"/>
    </location>
</feature>
<accession>A0A9E5JQ69</accession>
<feature type="compositionally biased region" description="Acidic residues" evidence="1">
    <location>
        <begin position="395"/>
        <end position="405"/>
    </location>
</feature>
<dbReference type="Pfam" id="PF06772">
    <property type="entry name" value="LtrA"/>
    <property type="match status" value="1"/>
</dbReference>
<organism evidence="3 4">
    <name type="scientific">Microcella pacifica</name>
    <dbReference type="NCBI Taxonomy" id="2591847"/>
    <lineage>
        <taxon>Bacteria</taxon>
        <taxon>Bacillati</taxon>
        <taxon>Actinomycetota</taxon>
        <taxon>Actinomycetes</taxon>
        <taxon>Micrococcales</taxon>
        <taxon>Microbacteriaceae</taxon>
        <taxon>Microcella</taxon>
    </lineage>
</organism>
<dbReference type="Proteomes" id="UP000818266">
    <property type="component" value="Unassembled WGS sequence"/>
</dbReference>
<dbReference type="OrthoDB" id="7698234at2"/>
<dbReference type="EMBL" id="VIKT02000011">
    <property type="protein sequence ID" value="NHF63111.1"/>
    <property type="molecule type" value="Genomic_DNA"/>
</dbReference>
<dbReference type="RefSeq" id="WP_152582473.1">
    <property type="nucleotide sequence ID" value="NZ_VIKT02000011.1"/>
</dbReference>
<keyword evidence="2" id="KW-1133">Transmembrane helix</keyword>
<reference evidence="3 4" key="2">
    <citation type="submission" date="2020-03" db="EMBL/GenBank/DDBJ databases">
        <title>Chryseoglobus sp. isolated from a deep-sea seamount.</title>
        <authorList>
            <person name="Zhang D.-C."/>
        </authorList>
    </citation>
    <scope>NUCLEOTIDE SEQUENCE [LARGE SCALE GENOMIC DNA]</scope>
    <source>
        <strain evidence="3 4">KN1116</strain>
    </source>
</reference>
<feature type="transmembrane region" description="Helical" evidence="2">
    <location>
        <begin position="52"/>
        <end position="71"/>
    </location>
</feature>
<name>A0A9E5JQ69_9MICO</name>
<feature type="transmembrane region" description="Helical" evidence="2">
    <location>
        <begin position="83"/>
        <end position="101"/>
    </location>
</feature>
<feature type="transmembrane region" description="Helical" evidence="2">
    <location>
        <begin position="211"/>
        <end position="230"/>
    </location>
</feature>
<feature type="compositionally biased region" description="Basic and acidic residues" evidence="1">
    <location>
        <begin position="406"/>
        <end position="419"/>
    </location>
</feature>
<feature type="transmembrane region" description="Helical" evidence="2">
    <location>
        <begin position="371"/>
        <end position="391"/>
    </location>
</feature>
<feature type="transmembrane region" description="Helical" evidence="2">
    <location>
        <begin position="347"/>
        <end position="365"/>
    </location>
</feature>
<gene>
    <name evidence="3" type="ORF">FK219_007640</name>
</gene>
<feature type="region of interest" description="Disordered" evidence="1">
    <location>
        <begin position="395"/>
        <end position="419"/>
    </location>
</feature>
<evidence type="ECO:0000313" key="3">
    <source>
        <dbReference type="EMBL" id="NHF63111.1"/>
    </source>
</evidence>
<feature type="transmembrane region" description="Helical" evidence="2">
    <location>
        <begin position="21"/>
        <end position="40"/>
    </location>
</feature>
<dbReference type="AlphaFoldDB" id="A0A9E5JQ69"/>
<feature type="transmembrane region" description="Helical" evidence="2">
    <location>
        <begin position="315"/>
        <end position="335"/>
    </location>
</feature>
<dbReference type="PANTHER" id="PTHR36840">
    <property type="entry name" value="BLL5714 PROTEIN"/>
    <property type="match status" value="1"/>
</dbReference>
<keyword evidence="4" id="KW-1185">Reference proteome</keyword>
<keyword evidence="2" id="KW-0472">Membrane</keyword>
<proteinExistence type="predicted"/>
<evidence type="ECO:0000256" key="2">
    <source>
        <dbReference type="SAM" id="Phobius"/>
    </source>
</evidence>
<feature type="transmembrane region" description="Helical" evidence="2">
    <location>
        <begin position="169"/>
        <end position="190"/>
    </location>
</feature>
<evidence type="ECO:0000256" key="1">
    <source>
        <dbReference type="SAM" id="MobiDB-lite"/>
    </source>
</evidence>
<feature type="transmembrane region" description="Helical" evidence="2">
    <location>
        <begin position="113"/>
        <end position="131"/>
    </location>
</feature>
<feature type="transmembrane region" description="Helical" evidence="2">
    <location>
        <begin position="279"/>
        <end position="300"/>
    </location>
</feature>
<evidence type="ECO:0000313" key="4">
    <source>
        <dbReference type="Proteomes" id="UP000818266"/>
    </source>
</evidence>
<dbReference type="PANTHER" id="PTHR36840:SF1">
    <property type="entry name" value="BLL5714 PROTEIN"/>
    <property type="match status" value="1"/>
</dbReference>
<keyword evidence="2" id="KW-0812">Transmembrane</keyword>
<feature type="transmembrane region" description="Helical" evidence="2">
    <location>
        <begin position="236"/>
        <end position="258"/>
    </location>
</feature>
<sequence>MTATLPIVRLFRSRGPGSDRVAFIELFFDLVFVFAVTQLAHHLIEHLTPSGVLETLVMLVAVWWLWIYTTWVTNWMNPERGPVRWMLIIVMLVGLVLSTAIPEAFTDRGLQFALAYVVIQVGRSAFVAISYRRVGLPVPAANLVRITIWFGFSAPFWIGGAIVGGTPQLMLWTVALAIELLAPTLLYRVPFMKTVALEAFDVAGAHMAERAGLFMILALGESIIVTGTLFSRNEITTSSVLALLAAFAGTILFWLLYFSHGAEHGSRFIQRAQSDSGRIARLTYTYLHMILVGGVVLLAVGDDLVLAHPDDPVDAATLAIVTAAPALYLLGNLLFKRSIGRPWLRSHLVGMAALTALWLAAPAIPGLTPLALTWIVNGIVALVVVIDEYVWPTAEDEDAGEDEDDAVRADESERGRAAE</sequence>